<reference evidence="3" key="1">
    <citation type="submission" date="2019-10" db="EMBL/GenBank/DDBJ databases">
        <title>Antimicrobial potential of Antarctic Bacteria.</title>
        <authorList>
            <person name="Benaud N."/>
            <person name="Edwards R.J."/>
            <person name="Ferrari B.C."/>
        </authorList>
    </citation>
    <scope>NUCLEOTIDE SEQUENCE [LARGE SCALE GENOMIC DNA]</scope>
    <source>
        <strain evidence="3">NBSH44</strain>
    </source>
</reference>
<dbReference type="AlphaFoldDB" id="A0A7G7BIZ1"/>
<evidence type="ECO:0000313" key="3">
    <source>
        <dbReference type="Proteomes" id="UP000515307"/>
    </source>
</evidence>
<sequence>MSITLHENAPAAIAELSTVFGDGMTAYDTGSKFTCTEADVIARVLYLTGQEEAAVTWLLGHVEGEDWDDTHAHEYDVEKDGDNRSPRPFNEADIRGHLAAIA</sequence>
<proteinExistence type="predicted"/>
<keyword evidence="3" id="KW-1185">Reference proteome</keyword>
<dbReference type="Proteomes" id="UP000515307">
    <property type="component" value="Chromosome"/>
</dbReference>
<dbReference type="EMBL" id="CP045702">
    <property type="protein sequence ID" value="QNE75306.1"/>
    <property type="molecule type" value="Genomic_DNA"/>
</dbReference>
<evidence type="ECO:0000256" key="1">
    <source>
        <dbReference type="SAM" id="MobiDB-lite"/>
    </source>
</evidence>
<protein>
    <submittedName>
        <fullName evidence="2">Uncharacterized protein</fullName>
    </submittedName>
</protein>
<name>A0A7G7BIZ1_9ACTN</name>
<feature type="region of interest" description="Disordered" evidence="1">
    <location>
        <begin position="71"/>
        <end position="90"/>
    </location>
</feature>
<evidence type="ECO:0000313" key="2">
    <source>
        <dbReference type="EMBL" id="QNE75306.1"/>
    </source>
</evidence>
<dbReference type="RefSeq" id="WP_185298839.1">
    <property type="nucleotide sequence ID" value="NZ_CP045702.1"/>
</dbReference>
<organism evidence="2 3">
    <name type="scientific">Streptomyces finlayi</name>
    <dbReference type="NCBI Taxonomy" id="67296"/>
    <lineage>
        <taxon>Bacteria</taxon>
        <taxon>Bacillati</taxon>
        <taxon>Actinomycetota</taxon>
        <taxon>Actinomycetes</taxon>
        <taxon>Kitasatosporales</taxon>
        <taxon>Streptomycetaceae</taxon>
        <taxon>Streptomyces</taxon>
    </lineage>
</organism>
<gene>
    <name evidence="2" type="ORF">F0344_12380</name>
</gene>
<accession>A0A7G7BIZ1</accession>
<dbReference type="KEGG" id="sfiy:F0344_12380"/>